<feature type="transmembrane region" description="Helical" evidence="1">
    <location>
        <begin position="334"/>
        <end position="354"/>
    </location>
</feature>
<protein>
    <submittedName>
        <fullName evidence="2">Uncharacterized protein</fullName>
    </submittedName>
</protein>
<feature type="transmembrane region" description="Helical" evidence="1">
    <location>
        <begin position="374"/>
        <end position="397"/>
    </location>
</feature>
<dbReference type="RefSeq" id="WP_264325719.1">
    <property type="nucleotide sequence ID" value="NZ_JADEXQ010000047.1"/>
</dbReference>
<keyword evidence="1" id="KW-0472">Membrane</keyword>
<sequence length="594" mass="67264">MFAKGCLYVVICSIGLLLLLENTVLSGLTQVPGSFGDAWLNNYFLEHSWQVISNRQYAGSLYSPIFFYPQSNVLALSENLFGTAPIYWLFRVFSKPNFAFILWFITNTILNFAATVFTLRRFRVRPILACLGGLLMAYAAQDAIRMSHAQLIPQFFTPLALYAIWRFIQQPSKRLLAIILGLTYWQVLSSIYLGWFLLFGIGITLLITPLVVPGTTTKIYRFIRQHWLFSSIAIAIWGGGLAVLLAPYLQAKSVVGARPYSEIILTLPQLSSWFLTPPFQNIWSPIFYILAPLLPQERIDEHILFLGMTVYVLAGWTAYVLLTKRATWLNPESRQLVTVTLGSAAILFLLSLSISSDGLSAWWFVYRFVPGASVIRAVTRISSLINIYLLIATLVMLDRRLAAKPMHRGLKAAFLAFLLCFATIEQSTGQLSRDIQAHQVAQQELSQLLKQNCQLAYYQFPPSAALGQLTATQTENLERFKIFPRNHPEVPTQLDWIAAQFLMMFAAIDVNIPVVNGHSGSTPEGLPHFNTTFDLPKMLNLIEQRSPQEIQQFCYITERWREDTLSTPSKPWSQNIIQSEHYTVQQISKTNPPS</sequence>
<dbReference type="AlphaFoldDB" id="A0A928VQX1"/>
<feature type="transmembrane region" description="Helical" evidence="1">
    <location>
        <begin position="227"/>
        <end position="249"/>
    </location>
</feature>
<feature type="transmembrane region" description="Helical" evidence="1">
    <location>
        <begin position="126"/>
        <end position="144"/>
    </location>
</feature>
<dbReference type="EMBL" id="JADEXQ010000047">
    <property type="protein sequence ID" value="MBE9030892.1"/>
    <property type="molecule type" value="Genomic_DNA"/>
</dbReference>
<gene>
    <name evidence="2" type="ORF">IQ266_14240</name>
</gene>
<accession>A0A928VQX1</accession>
<proteinExistence type="predicted"/>
<keyword evidence="1" id="KW-0812">Transmembrane</keyword>
<evidence type="ECO:0000313" key="3">
    <source>
        <dbReference type="Proteomes" id="UP000625316"/>
    </source>
</evidence>
<evidence type="ECO:0000313" key="2">
    <source>
        <dbReference type="EMBL" id="MBE9030892.1"/>
    </source>
</evidence>
<feature type="transmembrane region" description="Helical" evidence="1">
    <location>
        <begin position="303"/>
        <end position="322"/>
    </location>
</feature>
<dbReference type="Proteomes" id="UP000625316">
    <property type="component" value="Unassembled WGS sequence"/>
</dbReference>
<feature type="transmembrane region" description="Helical" evidence="1">
    <location>
        <begin position="175"/>
        <end position="207"/>
    </location>
</feature>
<name>A0A928VQX1_9CYAN</name>
<evidence type="ECO:0000256" key="1">
    <source>
        <dbReference type="SAM" id="Phobius"/>
    </source>
</evidence>
<organism evidence="2 3">
    <name type="scientific">Romeriopsis navalis LEGE 11480</name>
    <dbReference type="NCBI Taxonomy" id="2777977"/>
    <lineage>
        <taxon>Bacteria</taxon>
        <taxon>Bacillati</taxon>
        <taxon>Cyanobacteriota</taxon>
        <taxon>Cyanophyceae</taxon>
        <taxon>Leptolyngbyales</taxon>
        <taxon>Leptolyngbyaceae</taxon>
        <taxon>Romeriopsis</taxon>
        <taxon>Romeriopsis navalis</taxon>
    </lineage>
</organism>
<comment type="caution">
    <text evidence="2">The sequence shown here is derived from an EMBL/GenBank/DDBJ whole genome shotgun (WGS) entry which is preliminary data.</text>
</comment>
<reference evidence="2" key="1">
    <citation type="submission" date="2020-10" db="EMBL/GenBank/DDBJ databases">
        <authorList>
            <person name="Castelo-Branco R."/>
            <person name="Eusebio N."/>
            <person name="Adriana R."/>
            <person name="Vieira A."/>
            <person name="Brugerolle De Fraissinette N."/>
            <person name="Rezende De Castro R."/>
            <person name="Schneider M.P."/>
            <person name="Vasconcelos V."/>
            <person name="Leao P.N."/>
        </authorList>
    </citation>
    <scope>NUCLEOTIDE SEQUENCE</scope>
    <source>
        <strain evidence="2">LEGE 11480</strain>
    </source>
</reference>
<keyword evidence="1" id="KW-1133">Transmembrane helix</keyword>
<feature type="transmembrane region" description="Helical" evidence="1">
    <location>
        <begin position="98"/>
        <end position="119"/>
    </location>
</feature>
<keyword evidence="3" id="KW-1185">Reference proteome</keyword>